<keyword evidence="2" id="KW-1185">Reference proteome</keyword>
<evidence type="ECO:0000256" key="1">
    <source>
        <dbReference type="SAM" id="MobiDB-lite"/>
    </source>
</evidence>
<organism evidence="2 3">
    <name type="scientific">Priapulus caudatus</name>
    <name type="common">Priapulid worm</name>
    <dbReference type="NCBI Taxonomy" id="37621"/>
    <lineage>
        <taxon>Eukaryota</taxon>
        <taxon>Metazoa</taxon>
        <taxon>Ecdysozoa</taxon>
        <taxon>Scalidophora</taxon>
        <taxon>Priapulida</taxon>
        <taxon>Priapulimorpha</taxon>
        <taxon>Priapulimorphida</taxon>
        <taxon>Priapulidae</taxon>
        <taxon>Priapulus</taxon>
    </lineage>
</organism>
<protein>
    <submittedName>
        <fullName evidence="3">Uncharacterized protein LOC106821370</fullName>
    </submittedName>
</protein>
<name>A0ABM1FB02_PRICU</name>
<dbReference type="PROSITE" id="PS51257">
    <property type="entry name" value="PROKAR_LIPOPROTEIN"/>
    <property type="match status" value="1"/>
</dbReference>
<dbReference type="RefSeq" id="XP_014681623.1">
    <property type="nucleotide sequence ID" value="XM_014826137.1"/>
</dbReference>
<proteinExistence type="predicted"/>
<evidence type="ECO:0000313" key="3">
    <source>
        <dbReference type="RefSeq" id="XP_014681623.1"/>
    </source>
</evidence>
<sequence>MERVSACYCCHGNSPPPASTSSCPLPSAMDIDSALHELGMLSTVTESRRQFLRERECAREPKPSSNPNSPAKPGFRVLHMNSQYVTGLLVAPASAAVRTGRTKSLRGLRERNRNVGAPYARADAAAAVAAGPGKSAGRMRSARRFKRPYQVPWHDSAHTTARDASAPPPVDPPPPARERNISESSELPQWEPAGFARSKSLDDLRVDLGKLLEVPAEGRSVVRDKKEIDKVSQHLQNLQVK</sequence>
<gene>
    <name evidence="3" type="primary">LOC106821370</name>
</gene>
<dbReference type="Proteomes" id="UP000695022">
    <property type="component" value="Unplaced"/>
</dbReference>
<feature type="compositionally biased region" description="Pro residues" evidence="1">
    <location>
        <begin position="166"/>
        <end position="175"/>
    </location>
</feature>
<accession>A0ABM1FB02</accession>
<feature type="region of interest" description="Disordered" evidence="1">
    <location>
        <begin position="149"/>
        <end position="199"/>
    </location>
</feature>
<dbReference type="GeneID" id="106821370"/>
<reference evidence="3" key="1">
    <citation type="submission" date="2025-08" db="UniProtKB">
        <authorList>
            <consortium name="RefSeq"/>
        </authorList>
    </citation>
    <scope>IDENTIFICATION</scope>
</reference>
<evidence type="ECO:0000313" key="2">
    <source>
        <dbReference type="Proteomes" id="UP000695022"/>
    </source>
</evidence>